<evidence type="ECO:0000256" key="5">
    <source>
        <dbReference type="ARBA" id="ARBA00023136"/>
    </source>
</evidence>
<dbReference type="InterPro" id="IPR032816">
    <property type="entry name" value="VTT_dom"/>
</dbReference>
<evidence type="ECO:0000256" key="2">
    <source>
        <dbReference type="ARBA" id="ARBA00022475"/>
    </source>
</evidence>
<feature type="domain" description="VTT" evidence="7">
    <location>
        <begin position="38"/>
        <end position="169"/>
    </location>
</feature>
<name>A0A1G1X077_9BACT</name>
<comment type="caution">
    <text evidence="8">The sequence shown here is derived from an EMBL/GenBank/DDBJ whole genome shotgun (WGS) entry which is preliminary data.</text>
</comment>
<gene>
    <name evidence="8" type="ORF">A3D99_02790</name>
</gene>
<reference evidence="8 9" key="1">
    <citation type="journal article" date="2016" name="Nat. Commun.">
        <title>Thousands of microbial genomes shed light on interconnected biogeochemical processes in an aquifer system.</title>
        <authorList>
            <person name="Anantharaman K."/>
            <person name="Brown C.T."/>
            <person name="Hug L.A."/>
            <person name="Sharon I."/>
            <person name="Castelle C.J."/>
            <person name="Probst A.J."/>
            <person name="Thomas B.C."/>
            <person name="Singh A."/>
            <person name="Wilkins M.J."/>
            <person name="Karaoz U."/>
            <person name="Brodie E.L."/>
            <person name="Williams K.H."/>
            <person name="Hubbard S.S."/>
            <person name="Banfield J.F."/>
        </authorList>
    </citation>
    <scope>NUCLEOTIDE SEQUENCE [LARGE SCALE GENOMIC DNA]</scope>
</reference>
<evidence type="ECO:0000256" key="6">
    <source>
        <dbReference type="SAM" id="Phobius"/>
    </source>
</evidence>
<sequence>MQLIAEFTQTLASFSSTVPLPLFVTLAAFIEEVIAPIPSPFVMTISGSLIAAQGQGLLFLAAMAVLGAFSKTVGSYIIYFIADKLEDVVINKFGRFLGVSHADTEGIGKMFGKGMRDDVTIFLMRAIPIMPTAPVSVIAGILKFDLKTYLLASFGGLIVRNLFYLYLGYIGIGALESINDNLKSLETIGYVVLFLLLAGLTVWFYKKRRAGDHTKMFDRGEEAKTEK</sequence>
<evidence type="ECO:0000313" key="8">
    <source>
        <dbReference type="EMBL" id="OGY33363.1"/>
    </source>
</evidence>
<dbReference type="Proteomes" id="UP000177528">
    <property type="component" value="Unassembled WGS sequence"/>
</dbReference>
<evidence type="ECO:0000313" key="9">
    <source>
        <dbReference type="Proteomes" id="UP000177528"/>
    </source>
</evidence>
<accession>A0A1G1X077</accession>
<dbReference type="GO" id="GO:0005886">
    <property type="term" value="C:plasma membrane"/>
    <property type="evidence" value="ECO:0007669"/>
    <property type="project" value="UniProtKB-SubCell"/>
</dbReference>
<comment type="subcellular location">
    <subcellularLocation>
        <location evidence="1">Cell membrane</location>
        <topology evidence="1">Multi-pass membrane protein</topology>
    </subcellularLocation>
</comment>
<dbReference type="PANTHER" id="PTHR42709">
    <property type="entry name" value="ALKALINE PHOSPHATASE LIKE PROTEIN"/>
    <property type="match status" value="1"/>
</dbReference>
<keyword evidence="4 6" id="KW-1133">Transmembrane helix</keyword>
<evidence type="ECO:0000256" key="3">
    <source>
        <dbReference type="ARBA" id="ARBA00022692"/>
    </source>
</evidence>
<feature type="transmembrane region" description="Helical" evidence="6">
    <location>
        <begin position="119"/>
        <end position="142"/>
    </location>
</feature>
<dbReference type="EMBL" id="MHHR01000031">
    <property type="protein sequence ID" value="OGY33363.1"/>
    <property type="molecule type" value="Genomic_DNA"/>
</dbReference>
<evidence type="ECO:0000259" key="7">
    <source>
        <dbReference type="Pfam" id="PF09335"/>
    </source>
</evidence>
<dbReference type="PANTHER" id="PTHR42709:SF6">
    <property type="entry name" value="UNDECAPRENYL PHOSPHATE TRANSPORTER A"/>
    <property type="match status" value="1"/>
</dbReference>
<feature type="transmembrane region" description="Helical" evidence="6">
    <location>
        <begin position="57"/>
        <end position="82"/>
    </location>
</feature>
<keyword evidence="5 6" id="KW-0472">Membrane</keyword>
<proteinExistence type="predicted"/>
<dbReference type="Pfam" id="PF09335">
    <property type="entry name" value="VTT_dom"/>
    <property type="match status" value="1"/>
</dbReference>
<protein>
    <recommendedName>
        <fullName evidence="7">VTT domain-containing protein</fullName>
    </recommendedName>
</protein>
<keyword evidence="2" id="KW-1003">Cell membrane</keyword>
<feature type="transmembrane region" description="Helical" evidence="6">
    <location>
        <begin position="149"/>
        <end position="167"/>
    </location>
</feature>
<organism evidence="8 9">
    <name type="scientific">Candidatus Andersenbacteria bacterium RIFCSPHIGHO2_12_FULL_45_11</name>
    <dbReference type="NCBI Taxonomy" id="1797281"/>
    <lineage>
        <taxon>Bacteria</taxon>
        <taxon>Candidatus Anderseniibacteriota</taxon>
    </lineage>
</organism>
<evidence type="ECO:0000256" key="4">
    <source>
        <dbReference type="ARBA" id="ARBA00022989"/>
    </source>
</evidence>
<feature type="transmembrane region" description="Helical" evidence="6">
    <location>
        <begin position="187"/>
        <end position="205"/>
    </location>
</feature>
<evidence type="ECO:0000256" key="1">
    <source>
        <dbReference type="ARBA" id="ARBA00004651"/>
    </source>
</evidence>
<keyword evidence="3 6" id="KW-0812">Transmembrane</keyword>
<dbReference type="AlphaFoldDB" id="A0A1G1X077"/>
<dbReference type="InterPro" id="IPR051311">
    <property type="entry name" value="DedA_domain"/>
</dbReference>
<feature type="transmembrane region" description="Helical" evidence="6">
    <location>
        <begin position="20"/>
        <end position="45"/>
    </location>
</feature>